<name>A0ACB8RU34_9AGAM</name>
<sequence length="649" mass="73240">MAVLSCSPERFLRWSPPLFTGSSQPYSDVDVASGHATLAEWPVCQRISGDKMLSDLLRSLRKYRQERCCVSPSHAYELEQQQPSFQKHIRAEFVEPVVNLFNRFRMNRSQPQLHLKVYDGKHIEPPVILAAHLIPDEEESKPVWPIWGDEDEGPVTMECLFIRPGHINIRDIGGAVCRTPGGDALLRYTEDEILRLLATSASSVLVSDTLNTVMIFKVMNRTSGAGSLPDPFELEIVDVVDHRGSGAIPLRLLLAAHLLRALGLHYFSFPYFNVRNLAQGARNDPSLPLPPDEEIIRTRKRISDFDLYSLQNDVDQAEQFFRWYSHKSDATAAFKVDDVIVAVSDTSYKQWLPSSSPPRYPLEPLPTSTLDYVASIRRTSSTSRLAILLRKSKSFTIQITRIIGVFSSRVVVGRLVSIDGDTPPATEGLPHLCIKLYDDRLSKEQLRRMPGNVGRSFTNFTPVEDDIAAEDAAYRRLEHVQGAVVPLYYGAYSFQSPAGDEVHGIMMEYIDAPNLDKIGLDCLPAAEQAQVIEGARNCVRVLQYAGVTQQDWHLSQILCYRTNSPAPDGSQNQQQLACILVDFAWLSMSTQYEIRMPKDDYGRVFETLTEVLGNERALLDKHYAPREAWDMYNRDVDPLTIPFHEIESD</sequence>
<evidence type="ECO:0000313" key="2">
    <source>
        <dbReference type="Proteomes" id="UP000814033"/>
    </source>
</evidence>
<accession>A0ACB8RU34</accession>
<organism evidence="1 2">
    <name type="scientific">Auriscalpium vulgare</name>
    <dbReference type="NCBI Taxonomy" id="40419"/>
    <lineage>
        <taxon>Eukaryota</taxon>
        <taxon>Fungi</taxon>
        <taxon>Dikarya</taxon>
        <taxon>Basidiomycota</taxon>
        <taxon>Agaricomycotina</taxon>
        <taxon>Agaricomycetes</taxon>
        <taxon>Russulales</taxon>
        <taxon>Auriscalpiaceae</taxon>
        <taxon>Auriscalpium</taxon>
    </lineage>
</organism>
<proteinExistence type="predicted"/>
<comment type="caution">
    <text evidence="1">The sequence shown here is derived from an EMBL/GenBank/DDBJ whole genome shotgun (WGS) entry which is preliminary data.</text>
</comment>
<gene>
    <name evidence="1" type="ORF">FA95DRAFT_1606165</name>
</gene>
<dbReference type="Proteomes" id="UP000814033">
    <property type="component" value="Unassembled WGS sequence"/>
</dbReference>
<reference evidence="1" key="1">
    <citation type="submission" date="2021-02" db="EMBL/GenBank/DDBJ databases">
        <authorList>
            <consortium name="DOE Joint Genome Institute"/>
            <person name="Ahrendt S."/>
            <person name="Looney B.P."/>
            <person name="Miyauchi S."/>
            <person name="Morin E."/>
            <person name="Drula E."/>
            <person name="Courty P.E."/>
            <person name="Chicoki N."/>
            <person name="Fauchery L."/>
            <person name="Kohler A."/>
            <person name="Kuo A."/>
            <person name="Labutti K."/>
            <person name="Pangilinan J."/>
            <person name="Lipzen A."/>
            <person name="Riley R."/>
            <person name="Andreopoulos W."/>
            <person name="He G."/>
            <person name="Johnson J."/>
            <person name="Barry K.W."/>
            <person name="Grigoriev I.V."/>
            <person name="Nagy L."/>
            <person name="Hibbett D."/>
            <person name="Henrissat B."/>
            <person name="Matheny P.B."/>
            <person name="Labbe J."/>
            <person name="Martin F."/>
        </authorList>
    </citation>
    <scope>NUCLEOTIDE SEQUENCE</scope>
    <source>
        <strain evidence="1">FP105234-sp</strain>
    </source>
</reference>
<evidence type="ECO:0000313" key="1">
    <source>
        <dbReference type="EMBL" id="KAI0047367.1"/>
    </source>
</evidence>
<keyword evidence="2" id="KW-1185">Reference proteome</keyword>
<protein>
    <submittedName>
        <fullName evidence="1">Uncharacterized protein</fullName>
    </submittedName>
</protein>
<reference evidence="1" key="2">
    <citation type="journal article" date="2022" name="New Phytol.">
        <title>Evolutionary transition to the ectomycorrhizal habit in the genomes of a hyperdiverse lineage of mushroom-forming fungi.</title>
        <authorList>
            <person name="Looney B."/>
            <person name="Miyauchi S."/>
            <person name="Morin E."/>
            <person name="Drula E."/>
            <person name="Courty P.E."/>
            <person name="Kohler A."/>
            <person name="Kuo A."/>
            <person name="LaButti K."/>
            <person name="Pangilinan J."/>
            <person name="Lipzen A."/>
            <person name="Riley R."/>
            <person name="Andreopoulos W."/>
            <person name="He G."/>
            <person name="Johnson J."/>
            <person name="Nolan M."/>
            <person name="Tritt A."/>
            <person name="Barry K.W."/>
            <person name="Grigoriev I.V."/>
            <person name="Nagy L.G."/>
            <person name="Hibbett D."/>
            <person name="Henrissat B."/>
            <person name="Matheny P.B."/>
            <person name="Labbe J."/>
            <person name="Martin F.M."/>
        </authorList>
    </citation>
    <scope>NUCLEOTIDE SEQUENCE</scope>
    <source>
        <strain evidence="1">FP105234-sp</strain>
    </source>
</reference>
<dbReference type="EMBL" id="MU275906">
    <property type="protein sequence ID" value="KAI0047367.1"/>
    <property type="molecule type" value="Genomic_DNA"/>
</dbReference>